<dbReference type="GO" id="GO:0019898">
    <property type="term" value="C:extrinsic component of membrane"/>
    <property type="evidence" value="ECO:0007669"/>
    <property type="project" value="InterPro"/>
</dbReference>
<sequence length="210" mass="23869">MMLSFIPENSCLLFTKMDSQICVSISNQSPYYYHFHRSTPKFPCFIPKALRPHSHENNKNLKKVTLLSPLSLTKRALNSSSLLLIFYGFFPHNSKAFSDKDLDLERYTDFEQGFTLLRPSSWNKESTKDAEVIGVAERPGQGGLQVYEFEYKVDSTRGGMKRILSAAFVASKKLYLLNIAHSDKPESPLDTHTRAVLEEILHSFDALPST</sequence>
<dbReference type="EMBL" id="CM017658">
    <property type="protein sequence ID" value="TYI60705.1"/>
    <property type="molecule type" value="Genomic_DNA"/>
</dbReference>
<accession>A0A5D2T8U6</accession>
<dbReference type="AlphaFoldDB" id="A0A5D2T8U6"/>
<dbReference type="Pfam" id="PF01789">
    <property type="entry name" value="PsbP"/>
    <property type="match status" value="1"/>
</dbReference>
<gene>
    <name evidence="2" type="ORF">E1A91_D10G122200v1</name>
</gene>
<protein>
    <recommendedName>
        <fullName evidence="1">PsbP C-terminal domain-containing protein</fullName>
    </recommendedName>
</protein>
<dbReference type="GO" id="GO:0005509">
    <property type="term" value="F:calcium ion binding"/>
    <property type="evidence" value="ECO:0007669"/>
    <property type="project" value="InterPro"/>
</dbReference>
<dbReference type="InterPro" id="IPR016123">
    <property type="entry name" value="Mog1/PsbP_a/b/a-sand"/>
</dbReference>
<name>A0A5D2T8U6_GOSMU</name>
<dbReference type="InterPro" id="IPR002683">
    <property type="entry name" value="PsbP_C"/>
</dbReference>
<reference evidence="2 3" key="1">
    <citation type="submission" date="2019-07" db="EMBL/GenBank/DDBJ databases">
        <title>WGS assembly of Gossypium mustelinum.</title>
        <authorList>
            <person name="Chen Z.J."/>
            <person name="Sreedasyam A."/>
            <person name="Ando A."/>
            <person name="Song Q."/>
            <person name="De L."/>
            <person name="Hulse-Kemp A."/>
            <person name="Ding M."/>
            <person name="Ye W."/>
            <person name="Kirkbride R."/>
            <person name="Jenkins J."/>
            <person name="Plott C."/>
            <person name="Lovell J."/>
            <person name="Lin Y.-M."/>
            <person name="Vaughn R."/>
            <person name="Liu B."/>
            <person name="Li W."/>
            <person name="Simpson S."/>
            <person name="Scheffler B."/>
            <person name="Saski C."/>
            <person name="Grover C."/>
            <person name="Hu G."/>
            <person name="Conover J."/>
            <person name="Carlson J."/>
            <person name="Shu S."/>
            <person name="Boston L."/>
            <person name="Williams M."/>
            <person name="Peterson D."/>
            <person name="Mcgee K."/>
            <person name="Jones D."/>
            <person name="Wendel J."/>
            <person name="Stelly D."/>
            <person name="Grimwood J."/>
            <person name="Schmutz J."/>
        </authorList>
    </citation>
    <scope>NUCLEOTIDE SEQUENCE [LARGE SCALE GENOMIC DNA]</scope>
    <source>
        <strain evidence="2">1408120.09</strain>
    </source>
</reference>
<dbReference type="Proteomes" id="UP000323597">
    <property type="component" value="Chromosome D10"/>
</dbReference>
<organism evidence="2 3">
    <name type="scientific">Gossypium mustelinum</name>
    <name type="common">Cotton</name>
    <name type="synonym">Gossypium caicoense</name>
    <dbReference type="NCBI Taxonomy" id="34275"/>
    <lineage>
        <taxon>Eukaryota</taxon>
        <taxon>Viridiplantae</taxon>
        <taxon>Streptophyta</taxon>
        <taxon>Embryophyta</taxon>
        <taxon>Tracheophyta</taxon>
        <taxon>Spermatophyta</taxon>
        <taxon>Magnoliopsida</taxon>
        <taxon>eudicotyledons</taxon>
        <taxon>Gunneridae</taxon>
        <taxon>Pentapetalae</taxon>
        <taxon>rosids</taxon>
        <taxon>malvids</taxon>
        <taxon>Malvales</taxon>
        <taxon>Malvaceae</taxon>
        <taxon>Malvoideae</taxon>
        <taxon>Gossypium</taxon>
    </lineage>
</organism>
<evidence type="ECO:0000313" key="2">
    <source>
        <dbReference type="EMBL" id="TYI60704.1"/>
    </source>
</evidence>
<dbReference type="EMBL" id="CM017658">
    <property type="protein sequence ID" value="TYI60704.1"/>
    <property type="molecule type" value="Genomic_DNA"/>
</dbReference>
<dbReference type="PANTHER" id="PTHR31407">
    <property type="match status" value="1"/>
</dbReference>
<proteinExistence type="predicted"/>
<evidence type="ECO:0000313" key="3">
    <source>
        <dbReference type="Proteomes" id="UP000323597"/>
    </source>
</evidence>
<dbReference type="SUPFAM" id="SSF55724">
    <property type="entry name" value="Mog1p/PsbP-like"/>
    <property type="match status" value="1"/>
</dbReference>
<dbReference type="GO" id="GO:0015979">
    <property type="term" value="P:photosynthesis"/>
    <property type="evidence" value="ECO:0007669"/>
    <property type="project" value="InterPro"/>
</dbReference>
<keyword evidence="3" id="KW-1185">Reference proteome</keyword>
<dbReference type="GO" id="GO:0009654">
    <property type="term" value="C:photosystem II oxygen evolving complex"/>
    <property type="evidence" value="ECO:0007669"/>
    <property type="project" value="InterPro"/>
</dbReference>
<dbReference type="PANTHER" id="PTHR31407:SF3">
    <property type="entry name" value="PSBP DOMAIN-CONTAINING PROTEIN 2, CHLOROPLASTIC"/>
    <property type="match status" value="1"/>
</dbReference>
<dbReference type="Gene3D" id="3.40.1000.10">
    <property type="entry name" value="Mog1/PsbP, alpha/beta/alpha sandwich"/>
    <property type="match status" value="1"/>
</dbReference>
<evidence type="ECO:0000259" key="1">
    <source>
        <dbReference type="Pfam" id="PF01789"/>
    </source>
</evidence>
<feature type="domain" description="PsbP C-terminal" evidence="1">
    <location>
        <begin position="124"/>
        <end position="205"/>
    </location>
</feature>